<dbReference type="Gene3D" id="3.40.50.2300">
    <property type="match status" value="1"/>
</dbReference>
<proteinExistence type="predicted"/>
<name>A0A0F4T6Y1_PSEFL</name>
<dbReference type="AlphaFoldDB" id="A0A0F4T6Y1"/>
<dbReference type="OrthoDB" id="7028668at2"/>
<dbReference type="PATRIC" id="fig|294.132.peg.4238"/>
<dbReference type="SUPFAM" id="SSF52172">
    <property type="entry name" value="CheY-like"/>
    <property type="match status" value="1"/>
</dbReference>
<dbReference type="Proteomes" id="UP000033588">
    <property type="component" value="Unassembled WGS sequence"/>
</dbReference>
<sequence length="133" mass="14837">MPNKSLRILIADAQHFNRLRIERLFNQLGYFRVAPVQSLEELLPLVEYGCEPLDLVLINGAMANEGLDLLNFFADNPQVHHAFIFNEQQTPLPSVVGNVQVSQAALPDLASITQLMSAVDRRLPFVGTVISVR</sequence>
<gene>
    <name evidence="1" type="ORF">VC35_24590</name>
</gene>
<dbReference type="EMBL" id="LACC01000036">
    <property type="protein sequence ID" value="KJZ39755.1"/>
    <property type="molecule type" value="Genomic_DNA"/>
</dbReference>
<organism evidence="1 2">
    <name type="scientific">Pseudomonas fluorescens</name>
    <dbReference type="NCBI Taxonomy" id="294"/>
    <lineage>
        <taxon>Bacteria</taxon>
        <taxon>Pseudomonadati</taxon>
        <taxon>Pseudomonadota</taxon>
        <taxon>Gammaproteobacteria</taxon>
        <taxon>Pseudomonadales</taxon>
        <taxon>Pseudomonadaceae</taxon>
        <taxon>Pseudomonas</taxon>
    </lineage>
</organism>
<protein>
    <submittedName>
        <fullName evidence="1">Chemotaxis protein CheY</fullName>
    </submittedName>
</protein>
<dbReference type="InterPro" id="IPR011006">
    <property type="entry name" value="CheY-like_superfamily"/>
</dbReference>
<accession>A0A0F4T6Y1</accession>
<evidence type="ECO:0000313" key="1">
    <source>
        <dbReference type="EMBL" id="KJZ39755.1"/>
    </source>
</evidence>
<evidence type="ECO:0000313" key="2">
    <source>
        <dbReference type="Proteomes" id="UP000033588"/>
    </source>
</evidence>
<dbReference type="RefSeq" id="WP_046043144.1">
    <property type="nucleotide sequence ID" value="NZ_LACC01000036.1"/>
</dbReference>
<reference evidence="1 2" key="1">
    <citation type="submission" date="2015-03" db="EMBL/GenBank/DDBJ databases">
        <title>Comparative genomics of Pseudomonas insights into diversity of traits involved in vanlence and defense.</title>
        <authorList>
            <person name="Qin Y."/>
        </authorList>
    </citation>
    <scope>NUCLEOTIDE SEQUENCE [LARGE SCALE GENOMIC DNA]</scope>
    <source>
        <strain evidence="1 2">C8</strain>
    </source>
</reference>
<comment type="caution">
    <text evidence="1">The sequence shown here is derived from an EMBL/GenBank/DDBJ whole genome shotgun (WGS) entry which is preliminary data.</text>
</comment>